<dbReference type="FunFam" id="2.70.98.10:FF:000003">
    <property type="entry name" value="Aldose 1-epimerase"/>
    <property type="match status" value="1"/>
</dbReference>
<dbReference type="InterPro" id="IPR047215">
    <property type="entry name" value="Galactose_mutarotase-like"/>
</dbReference>
<evidence type="ECO:0000256" key="8">
    <source>
        <dbReference type="ARBA" id="ARBA00023277"/>
    </source>
</evidence>
<dbReference type="GO" id="GO:0030246">
    <property type="term" value="F:carbohydrate binding"/>
    <property type="evidence" value="ECO:0007669"/>
    <property type="project" value="InterPro"/>
</dbReference>
<gene>
    <name evidence="14" type="ORF">CKA38_11975</name>
</gene>
<dbReference type="Pfam" id="PF01263">
    <property type="entry name" value="Aldose_epim"/>
    <property type="match status" value="1"/>
</dbReference>
<evidence type="ECO:0000256" key="5">
    <source>
        <dbReference type="ARBA" id="ARBA00022490"/>
    </source>
</evidence>
<dbReference type="GO" id="GO:0005737">
    <property type="term" value="C:cytoplasm"/>
    <property type="evidence" value="ECO:0007669"/>
    <property type="project" value="UniProtKB-SubCell"/>
</dbReference>
<protein>
    <recommendedName>
        <fullName evidence="9">Aldose 1-epimerase</fullName>
        <ecNumber evidence="9">5.1.3.3</ecNumber>
    </recommendedName>
</protein>
<dbReference type="PANTHER" id="PTHR10091">
    <property type="entry name" value="ALDOSE-1-EPIMERASE"/>
    <property type="match status" value="1"/>
</dbReference>
<evidence type="ECO:0000256" key="1">
    <source>
        <dbReference type="ARBA" id="ARBA00004496"/>
    </source>
</evidence>
<evidence type="ECO:0000256" key="11">
    <source>
        <dbReference type="PIRSR" id="PIRSR005096-2"/>
    </source>
</evidence>
<dbReference type="InterPro" id="IPR015443">
    <property type="entry name" value="Aldose_1-epimerase"/>
</dbReference>
<dbReference type="EMBL" id="CP023004">
    <property type="protein sequence ID" value="AWI09870.1"/>
    <property type="molecule type" value="Genomic_DNA"/>
</dbReference>
<name>A0A2U8E4X9_9BACT</name>
<dbReference type="GO" id="GO:0006006">
    <property type="term" value="P:glucose metabolic process"/>
    <property type="evidence" value="ECO:0007669"/>
    <property type="project" value="TreeGrafter"/>
</dbReference>
<feature type="binding site" evidence="12">
    <location>
        <begin position="114"/>
        <end position="115"/>
    </location>
    <ligand>
        <name>beta-D-galactose</name>
        <dbReference type="ChEBI" id="CHEBI:27667"/>
    </ligand>
</feature>
<keyword evidence="5" id="KW-0963">Cytoplasm</keyword>
<proteinExistence type="inferred from homology"/>
<comment type="similarity">
    <text evidence="3 9">Belongs to the aldose epimerase family.</text>
</comment>
<feature type="active site" description="Proton donor" evidence="10">
    <location>
        <position position="211"/>
    </location>
</feature>
<dbReference type="PANTHER" id="PTHR10091:SF0">
    <property type="entry name" value="GALACTOSE MUTAROTASE"/>
    <property type="match status" value="1"/>
</dbReference>
<evidence type="ECO:0000256" key="13">
    <source>
        <dbReference type="SAM" id="SignalP"/>
    </source>
</evidence>
<evidence type="ECO:0000313" key="14">
    <source>
        <dbReference type="EMBL" id="AWI09870.1"/>
    </source>
</evidence>
<dbReference type="InterPro" id="IPR011013">
    <property type="entry name" value="Gal_mutarotase_sf_dom"/>
</dbReference>
<organism evidence="14 15">
    <name type="scientific">Ereboglobus luteus</name>
    <dbReference type="NCBI Taxonomy" id="1796921"/>
    <lineage>
        <taxon>Bacteria</taxon>
        <taxon>Pseudomonadati</taxon>
        <taxon>Verrucomicrobiota</taxon>
        <taxon>Opitutia</taxon>
        <taxon>Opitutales</taxon>
        <taxon>Opitutaceae</taxon>
        <taxon>Ereboglobus</taxon>
    </lineage>
</organism>
<keyword evidence="7 9" id="KW-0413">Isomerase</keyword>
<dbReference type="GO" id="GO:0004034">
    <property type="term" value="F:aldose 1-epimerase activity"/>
    <property type="evidence" value="ECO:0007669"/>
    <property type="project" value="UniProtKB-EC"/>
</dbReference>
<comment type="catalytic activity">
    <reaction evidence="9">
        <text>alpha-D-glucose = beta-D-glucose</text>
        <dbReference type="Rhea" id="RHEA:10264"/>
        <dbReference type="ChEBI" id="CHEBI:15903"/>
        <dbReference type="ChEBI" id="CHEBI:17925"/>
        <dbReference type="EC" id="5.1.3.3"/>
    </reaction>
</comment>
<evidence type="ECO:0000256" key="3">
    <source>
        <dbReference type="ARBA" id="ARBA00006206"/>
    </source>
</evidence>
<dbReference type="PIRSF" id="PIRSF005096">
    <property type="entry name" value="GALM"/>
    <property type="match status" value="1"/>
</dbReference>
<feature type="signal peptide" evidence="13">
    <location>
        <begin position="1"/>
        <end position="21"/>
    </location>
</feature>
<dbReference type="OrthoDB" id="9779408at2"/>
<reference evidence="14 15" key="1">
    <citation type="journal article" date="2018" name="Syst. Appl. Microbiol.">
        <title>Ereboglobus luteus gen. nov. sp. nov. from cockroach guts, and new insights into the oxygen relationship of the genera Opitutus and Didymococcus (Verrucomicrobia: Opitutaceae).</title>
        <authorList>
            <person name="Tegtmeier D."/>
            <person name="Belitz A."/>
            <person name="Radek R."/>
            <person name="Heimerl T."/>
            <person name="Brune A."/>
        </authorList>
    </citation>
    <scope>NUCLEOTIDE SEQUENCE [LARGE SCALE GENOMIC DNA]</scope>
    <source>
        <strain evidence="14 15">Ho45</strain>
    </source>
</reference>
<feature type="chain" id="PRO_5015922397" description="Aldose 1-epimerase" evidence="13">
    <location>
        <begin position="22"/>
        <end position="388"/>
    </location>
</feature>
<dbReference type="AlphaFoldDB" id="A0A2U8E4X9"/>
<dbReference type="CDD" id="cd09019">
    <property type="entry name" value="galactose_mutarotase_like"/>
    <property type="match status" value="1"/>
</dbReference>
<dbReference type="RefSeq" id="WP_108825684.1">
    <property type="nucleotide sequence ID" value="NZ_CP023004.1"/>
</dbReference>
<dbReference type="InterPro" id="IPR008183">
    <property type="entry name" value="Aldose_1/G6P_1-epimerase"/>
</dbReference>
<dbReference type="PROSITE" id="PS51257">
    <property type="entry name" value="PROKAR_LIPOPROTEIN"/>
    <property type="match status" value="1"/>
</dbReference>
<accession>A0A2U8E4X9</accession>
<evidence type="ECO:0000256" key="6">
    <source>
        <dbReference type="ARBA" id="ARBA00022553"/>
    </source>
</evidence>
<evidence type="ECO:0000256" key="7">
    <source>
        <dbReference type="ARBA" id="ARBA00023235"/>
    </source>
</evidence>
<dbReference type="Gene3D" id="2.70.98.10">
    <property type="match status" value="1"/>
</dbReference>
<feature type="binding site" evidence="11">
    <location>
        <position position="283"/>
    </location>
    <ligand>
        <name>beta-D-galactose</name>
        <dbReference type="ChEBI" id="CHEBI:27667"/>
    </ligand>
</feature>
<evidence type="ECO:0000256" key="4">
    <source>
        <dbReference type="ARBA" id="ARBA00011245"/>
    </source>
</evidence>
<keyword evidence="13" id="KW-0732">Signal</keyword>
<comment type="subcellular location">
    <subcellularLocation>
        <location evidence="1">Cytoplasm</location>
    </subcellularLocation>
</comment>
<dbReference type="UniPathway" id="UPA00242"/>
<evidence type="ECO:0000256" key="10">
    <source>
        <dbReference type="PIRSR" id="PIRSR005096-1"/>
    </source>
</evidence>
<dbReference type="InterPro" id="IPR014718">
    <property type="entry name" value="GH-type_carb-bd"/>
</dbReference>
<dbReference type="SUPFAM" id="SSF74650">
    <property type="entry name" value="Galactose mutarotase-like"/>
    <property type="match status" value="1"/>
</dbReference>
<feature type="active site" description="Proton acceptor" evidence="10">
    <location>
        <position position="353"/>
    </location>
</feature>
<dbReference type="GO" id="GO:0033499">
    <property type="term" value="P:galactose catabolic process via UDP-galactose, Leloir pathway"/>
    <property type="evidence" value="ECO:0007669"/>
    <property type="project" value="TreeGrafter"/>
</dbReference>
<evidence type="ECO:0000313" key="15">
    <source>
        <dbReference type="Proteomes" id="UP000244896"/>
    </source>
</evidence>
<keyword evidence="6" id="KW-0597">Phosphoprotein</keyword>
<comment type="pathway">
    <text evidence="2 9">Carbohydrate metabolism; hexose metabolism.</text>
</comment>
<keyword evidence="8 9" id="KW-0119">Carbohydrate metabolism</keyword>
<keyword evidence="15" id="KW-1185">Reference proteome</keyword>
<dbReference type="KEGG" id="elut:CKA38_11975"/>
<dbReference type="NCBIfam" id="NF008277">
    <property type="entry name" value="PRK11055.1"/>
    <property type="match status" value="1"/>
</dbReference>
<comment type="subunit">
    <text evidence="4">Monomer.</text>
</comment>
<evidence type="ECO:0000256" key="2">
    <source>
        <dbReference type="ARBA" id="ARBA00005028"/>
    </source>
</evidence>
<sequence length="388" mass="42560">MKHTLVIASLLLASLMLGVTACSKRNETSAPTKSGLHRERFQKVIDGKQSDLFVLTNSKGVEICVTSYGARVVSWLVPGRDGKMEDIVLGYDNVQGYIDSNEPYFGAAIGRFGNRIAKGKFTLDGNEYTVPINNAPNALHGGTKGFQAVVWNTRQPDSRTLEFNIVSPDGDQGFPGNLGVKMVYTLTDDNELKITYEAMTDKPTVLNLTHHSFFNLLGAGNGSINDHLLTLNASRYTPVSDVLIPTGQIASVDGTPMDFRKPTVVGSRLDQNFEQLKNGAGYDHNWVLDRPASDAGTGKLFLAARVVEPRSGRVLEVRTDQPGIQFYGGNFLNDSFKGKQGKTYGHRSAIVLETQRFPDSPNQPAFPSTVLRPGETYRHICIYKTLVE</sequence>
<evidence type="ECO:0000256" key="12">
    <source>
        <dbReference type="PIRSR" id="PIRSR005096-3"/>
    </source>
</evidence>
<dbReference type="Proteomes" id="UP000244896">
    <property type="component" value="Chromosome"/>
</dbReference>
<evidence type="ECO:0000256" key="9">
    <source>
        <dbReference type="PIRNR" id="PIRNR005096"/>
    </source>
</evidence>
<dbReference type="EC" id="5.1.3.3" evidence="9"/>